<dbReference type="AlphaFoldDB" id="A0A2Z6G8B2"/>
<comment type="cofactor">
    <cofactor evidence="7">
        <name>Mg(2+)</name>
        <dbReference type="ChEBI" id="CHEBI:18420"/>
    </cofactor>
</comment>
<evidence type="ECO:0000256" key="2">
    <source>
        <dbReference type="ARBA" id="ARBA00022475"/>
    </source>
</evidence>
<proteinExistence type="predicted"/>
<dbReference type="EMBL" id="AP018738">
    <property type="protein sequence ID" value="BBE49701.1"/>
    <property type="molecule type" value="Genomic_DNA"/>
</dbReference>
<dbReference type="GO" id="GO:0044038">
    <property type="term" value="P:cell wall macromolecule biosynthetic process"/>
    <property type="evidence" value="ECO:0007669"/>
    <property type="project" value="TreeGrafter"/>
</dbReference>
<reference evidence="9 10" key="1">
    <citation type="submission" date="2018-06" db="EMBL/GenBank/DDBJ databases">
        <title>OYT1 Genome Sequencing.</title>
        <authorList>
            <person name="Kato S."/>
            <person name="Itoh T."/>
            <person name="Ohkuma M."/>
        </authorList>
    </citation>
    <scope>NUCLEOTIDE SEQUENCE [LARGE SCALE GENOMIC DNA]</scope>
    <source>
        <strain evidence="9 10">OYT1</strain>
    </source>
</reference>
<feature type="transmembrane region" description="Helical" evidence="8">
    <location>
        <begin position="294"/>
        <end position="313"/>
    </location>
</feature>
<dbReference type="InterPro" id="IPR000715">
    <property type="entry name" value="Glycosyl_transferase_4"/>
</dbReference>
<dbReference type="KEGG" id="fam:OYT1_ch0125"/>
<dbReference type="Proteomes" id="UP000033070">
    <property type="component" value="Chromosome"/>
</dbReference>
<gene>
    <name evidence="9" type="ORF">OYT1_ch0125</name>
</gene>
<keyword evidence="2" id="KW-1003">Cell membrane</keyword>
<keyword evidence="7" id="KW-0479">Metal-binding</keyword>
<evidence type="ECO:0000256" key="4">
    <source>
        <dbReference type="ARBA" id="ARBA00022692"/>
    </source>
</evidence>
<name>A0A2Z6G8B2_9PROT</name>
<evidence type="ECO:0000256" key="5">
    <source>
        <dbReference type="ARBA" id="ARBA00022989"/>
    </source>
</evidence>
<feature type="transmembrane region" description="Helical" evidence="8">
    <location>
        <begin position="6"/>
        <end position="23"/>
    </location>
</feature>
<dbReference type="PANTHER" id="PTHR22926">
    <property type="entry name" value="PHOSPHO-N-ACETYLMURAMOYL-PENTAPEPTIDE-TRANSFERASE"/>
    <property type="match status" value="1"/>
</dbReference>
<evidence type="ECO:0000256" key="1">
    <source>
        <dbReference type="ARBA" id="ARBA00004651"/>
    </source>
</evidence>
<dbReference type="GO" id="GO:0071555">
    <property type="term" value="P:cell wall organization"/>
    <property type="evidence" value="ECO:0007669"/>
    <property type="project" value="TreeGrafter"/>
</dbReference>
<dbReference type="STRING" id="1188319.OYT1_00628"/>
<keyword evidence="3 9" id="KW-0808">Transferase</keyword>
<evidence type="ECO:0000256" key="3">
    <source>
        <dbReference type="ARBA" id="ARBA00022679"/>
    </source>
</evidence>
<evidence type="ECO:0000256" key="7">
    <source>
        <dbReference type="PIRSR" id="PIRSR600715-1"/>
    </source>
</evidence>
<dbReference type="GO" id="GO:0009103">
    <property type="term" value="P:lipopolysaccharide biosynthetic process"/>
    <property type="evidence" value="ECO:0007669"/>
    <property type="project" value="TreeGrafter"/>
</dbReference>
<feature type="transmembrane region" description="Helical" evidence="8">
    <location>
        <begin position="66"/>
        <end position="83"/>
    </location>
</feature>
<dbReference type="OrthoDB" id="9783652at2"/>
<dbReference type="GO" id="GO:0046872">
    <property type="term" value="F:metal ion binding"/>
    <property type="evidence" value="ECO:0007669"/>
    <property type="project" value="UniProtKB-KW"/>
</dbReference>
<keyword evidence="6 8" id="KW-0472">Membrane</keyword>
<evidence type="ECO:0000256" key="6">
    <source>
        <dbReference type="ARBA" id="ARBA00023136"/>
    </source>
</evidence>
<dbReference type="GO" id="GO:0016780">
    <property type="term" value="F:phosphotransferase activity, for other substituted phosphate groups"/>
    <property type="evidence" value="ECO:0007669"/>
    <property type="project" value="InterPro"/>
</dbReference>
<protein>
    <submittedName>
        <fullName evidence="9">Putative undecaprenyl-phosphate N-acetylglucosaminyl 1-phosphate transferase</fullName>
    </submittedName>
</protein>
<dbReference type="CDD" id="cd06854">
    <property type="entry name" value="GT_WbpL_WbcO_like"/>
    <property type="match status" value="1"/>
</dbReference>
<sequence>MSHYLPLVAALITMLVTTLLVYGKNISQTTQHDAQRDLEPPSTPRSGGIALLAGILAAWVLVFKELSWWVVLPLLAVFVVSLMDDRRGVPLRTRLLVQSGASLLLLFGSGVMMQYPLLAAVLLFIVVWMTNLYNFMDGADGLAGGMAFFGFTAYGVAALIGSQPTFAMLNFSVAAAALGFLYYNYSPAKIFLGDSGSMVLGFLVSAMGVAGWQLGLWSLWFPLLVFFPFIADSSVTQVIRKLHGKKITVPHREHFYQRLLDMGWSHKQLAVAAYVLMIGVAITGMIALHQSSSWVVTTFLAWIAIYAGLMFLIHRRWQTFQGEMP</sequence>
<dbReference type="Pfam" id="PF00953">
    <property type="entry name" value="Glycos_transf_4"/>
    <property type="match status" value="1"/>
</dbReference>
<feature type="transmembrane region" description="Helical" evidence="8">
    <location>
        <begin position="269"/>
        <end position="288"/>
    </location>
</feature>
<keyword evidence="7" id="KW-0460">Magnesium</keyword>
<dbReference type="PANTHER" id="PTHR22926:SF3">
    <property type="entry name" value="UNDECAPRENYL-PHOSPHATE ALPHA-N-ACETYLGLUCOSAMINYL 1-PHOSPHATE TRANSFERASE"/>
    <property type="match status" value="1"/>
</dbReference>
<evidence type="ECO:0000256" key="8">
    <source>
        <dbReference type="SAM" id="Phobius"/>
    </source>
</evidence>
<feature type="transmembrane region" description="Helical" evidence="8">
    <location>
        <begin position="142"/>
        <end position="160"/>
    </location>
</feature>
<feature type="transmembrane region" description="Helical" evidence="8">
    <location>
        <begin position="220"/>
        <end position="239"/>
    </location>
</feature>
<feature type="transmembrane region" description="Helical" evidence="8">
    <location>
        <begin position="43"/>
        <end position="60"/>
    </location>
</feature>
<organism evidence="9 10">
    <name type="scientific">Ferriphaselus amnicola</name>
    <dbReference type="NCBI Taxonomy" id="1188319"/>
    <lineage>
        <taxon>Bacteria</taxon>
        <taxon>Pseudomonadati</taxon>
        <taxon>Pseudomonadota</taxon>
        <taxon>Betaproteobacteria</taxon>
        <taxon>Nitrosomonadales</taxon>
        <taxon>Gallionellaceae</taxon>
        <taxon>Ferriphaselus</taxon>
    </lineage>
</organism>
<evidence type="ECO:0000313" key="9">
    <source>
        <dbReference type="EMBL" id="BBE49701.1"/>
    </source>
</evidence>
<feature type="transmembrane region" description="Helical" evidence="8">
    <location>
        <begin position="166"/>
        <end position="185"/>
    </location>
</feature>
<evidence type="ECO:0000313" key="10">
    <source>
        <dbReference type="Proteomes" id="UP000033070"/>
    </source>
</evidence>
<keyword evidence="5 8" id="KW-1133">Transmembrane helix</keyword>
<feature type="binding site" evidence="7">
    <location>
        <position position="194"/>
    </location>
    <ligand>
        <name>Mg(2+)</name>
        <dbReference type="ChEBI" id="CHEBI:18420"/>
    </ligand>
</feature>
<keyword evidence="10" id="KW-1185">Reference proteome</keyword>
<keyword evidence="4 8" id="KW-0812">Transmembrane</keyword>
<comment type="subcellular location">
    <subcellularLocation>
        <location evidence="1">Cell membrane</location>
        <topology evidence="1">Multi-pass membrane protein</topology>
    </subcellularLocation>
</comment>
<dbReference type="GO" id="GO:0005886">
    <property type="term" value="C:plasma membrane"/>
    <property type="evidence" value="ECO:0007669"/>
    <property type="project" value="UniProtKB-SubCell"/>
</dbReference>
<accession>A0A2Z6G8B2</accession>
<feature type="binding site" evidence="7">
    <location>
        <position position="134"/>
    </location>
    <ligand>
        <name>Mg(2+)</name>
        <dbReference type="ChEBI" id="CHEBI:18420"/>
    </ligand>
</feature>